<dbReference type="Proteomes" id="UP000324781">
    <property type="component" value="Unassembled WGS sequence"/>
</dbReference>
<feature type="compositionally biased region" description="Polar residues" evidence="11">
    <location>
        <begin position="66"/>
        <end position="83"/>
    </location>
</feature>
<organism evidence="12 13">
    <name type="scientific">Thermoclostridium caenicola</name>
    <dbReference type="NCBI Taxonomy" id="659425"/>
    <lineage>
        <taxon>Bacteria</taxon>
        <taxon>Bacillati</taxon>
        <taxon>Bacillota</taxon>
        <taxon>Clostridia</taxon>
        <taxon>Eubacteriales</taxon>
        <taxon>Oscillospiraceae</taxon>
        <taxon>Thermoclostridium</taxon>
    </lineage>
</organism>
<dbReference type="NCBIfam" id="TIGR00690">
    <property type="entry name" value="rpoZ"/>
    <property type="match status" value="1"/>
</dbReference>
<evidence type="ECO:0000256" key="1">
    <source>
        <dbReference type="ARBA" id="ARBA00006711"/>
    </source>
</evidence>
<dbReference type="Pfam" id="PF01192">
    <property type="entry name" value="RNA_pol_Rpb6"/>
    <property type="match status" value="1"/>
</dbReference>
<dbReference type="EC" id="2.7.7.6" evidence="2 10"/>
<evidence type="ECO:0000313" key="12">
    <source>
        <dbReference type="EMBL" id="SHI45183.1"/>
    </source>
</evidence>
<dbReference type="InterPro" id="IPR036161">
    <property type="entry name" value="RPB6/omega-like_sf"/>
</dbReference>
<dbReference type="SMART" id="SM01409">
    <property type="entry name" value="RNA_pol_Rpb6"/>
    <property type="match status" value="1"/>
</dbReference>
<sequence>MIDPAMSSLLKKVDSRYTLVILTAKRARMLTNGAKKLTGYPSTKDVTIAIREIDEGKVTYHKIQRQVNQNTPEGSETTVQENENVSEEQ</sequence>
<keyword evidence="5 10" id="KW-0808">Transferase</keyword>
<accession>A0A1M6B9P0</accession>
<comment type="catalytic activity">
    <reaction evidence="9 10">
        <text>RNA(n) + a ribonucleoside 5'-triphosphate = RNA(n+1) + diphosphate</text>
        <dbReference type="Rhea" id="RHEA:21248"/>
        <dbReference type="Rhea" id="RHEA-COMP:14527"/>
        <dbReference type="Rhea" id="RHEA-COMP:17342"/>
        <dbReference type="ChEBI" id="CHEBI:33019"/>
        <dbReference type="ChEBI" id="CHEBI:61557"/>
        <dbReference type="ChEBI" id="CHEBI:140395"/>
        <dbReference type="EC" id="2.7.7.6"/>
    </reaction>
</comment>
<dbReference type="Gene3D" id="3.90.940.10">
    <property type="match status" value="1"/>
</dbReference>
<gene>
    <name evidence="10" type="primary">rpoZ</name>
    <name evidence="12" type="ORF">SAMN05444373_1002111</name>
</gene>
<evidence type="ECO:0000256" key="9">
    <source>
        <dbReference type="ARBA" id="ARBA00048552"/>
    </source>
</evidence>
<dbReference type="PANTHER" id="PTHR34476:SF1">
    <property type="entry name" value="DNA-DIRECTED RNA POLYMERASE SUBUNIT OMEGA"/>
    <property type="match status" value="1"/>
</dbReference>
<dbReference type="AlphaFoldDB" id="A0A1M6B9P0"/>
<dbReference type="SUPFAM" id="SSF63562">
    <property type="entry name" value="RPB6/omega subunit-like"/>
    <property type="match status" value="1"/>
</dbReference>
<dbReference type="InterPro" id="IPR006110">
    <property type="entry name" value="Pol_omega/Rpo6/RPB6"/>
</dbReference>
<evidence type="ECO:0000256" key="7">
    <source>
        <dbReference type="ARBA" id="ARBA00023163"/>
    </source>
</evidence>
<dbReference type="HAMAP" id="MF_00366">
    <property type="entry name" value="RNApol_bact_RpoZ"/>
    <property type="match status" value="1"/>
</dbReference>
<comment type="function">
    <text evidence="10">Promotes RNA polymerase assembly. Latches the N- and C-terminal regions of the beta' subunit thereby facilitating its interaction with the beta and alpha subunits.</text>
</comment>
<evidence type="ECO:0000256" key="3">
    <source>
        <dbReference type="ARBA" id="ARBA00013725"/>
    </source>
</evidence>
<reference evidence="12 13" key="1">
    <citation type="submission" date="2016-11" db="EMBL/GenBank/DDBJ databases">
        <authorList>
            <person name="Varghese N."/>
            <person name="Submissions S."/>
        </authorList>
    </citation>
    <scope>NUCLEOTIDE SEQUENCE [LARGE SCALE GENOMIC DNA]</scope>
    <source>
        <strain evidence="12 13">DSM 19027</strain>
    </source>
</reference>
<dbReference type="GO" id="GO:0000428">
    <property type="term" value="C:DNA-directed RNA polymerase complex"/>
    <property type="evidence" value="ECO:0007669"/>
    <property type="project" value="UniProtKB-KW"/>
</dbReference>
<comment type="subunit">
    <text evidence="10">The RNAP catalytic core consists of 2 alpha, 1 beta, 1 beta' and 1 omega subunit. When a sigma factor is associated with the core the holoenzyme is formed, which can initiate transcription.</text>
</comment>
<dbReference type="EMBL" id="FQZP01000002">
    <property type="protein sequence ID" value="SHI45183.1"/>
    <property type="molecule type" value="Genomic_DNA"/>
</dbReference>
<protein>
    <recommendedName>
        <fullName evidence="3 10">DNA-directed RNA polymerase subunit omega</fullName>
        <shortName evidence="10">RNAP omega subunit</shortName>
        <ecNumber evidence="2 10">2.7.7.6</ecNumber>
    </recommendedName>
    <alternativeName>
        <fullName evidence="10">RNA polymerase omega subunit</fullName>
    </alternativeName>
    <alternativeName>
        <fullName evidence="8 10">Transcriptase subunit omega</fullName>
    </alternativeName>
</protein>
<evidence type="ECO:0000256" key="4">
    <source>
        <dbReference type="ARBA" id="ARBA00022478"/>
    </source>
</evidence>
<keyword evidence="4 10" id="KW-0240">DNA-directed RNA polymerase</keyword>
<dbReference type="GO" id="GO:0006351">
    <property type="term" value="P:DNA-templated transcription"/>
    <property type="evidence" value="ECO:0007669"/>
    <property type="project" value="UniProtKB-UniRule"/>
</dbReference>
<evidence type="ECO:0000256" key="8">
    <source>
        <dbReference type="ARBA" id="ARBA00029924"/>
    </source>
</evidence>
<name>A0A1M6B9P0_9FIRM</name>
<dbReference type="GO" id="GO:0003677">
    <property type="term" value="F:DNA binding"/>
    <property type="evidence" value="ECO:0007669"/>
    <property type="project" value="UniProtKB-UniRule"/>
</dbReference>
<keyword evidence="7 10" id="KW-0804">Transcription</keyword>
<evidence type="ECO:0000256" key="10">
    <source>
        <dbReference type="HAMAP-Rule" id="MF_00366"/>
    </source>
</evidence>
<evidence type="ECO:0000313" key="13">
    <source>
        <dbReference type="Proteomes" id="UP000324781"/>
    </source>
</evidence>
<keyword evidence="13" id="KW-1185">Reference proteome</keyword>
<evidence type="ECO:0000256" key="11">
    <source>
        <dbReference type="SAM" id="MobiDB-lite"/>
    </source>
</evidence>
<evidence type="ECO:0000256" key="6">
    <source>
        <dbReference type="ARBA" id="ARBA00022695"/>
    </source>
</evidence>
<dbReference type="InterPro" id="IPR003716">
    <property type="entry name" value="DNA-dir_RNA_pol_omega"/>
</dbReference>
<proteinExistence type="inferred from homology"/>
<feature type="region of interest" description="Disordered" evidence="11">
    <location>
        <begin position="66"/>
        <end position="89"/>
    </location>
</feature>
<dbReference type="GO" id="GO:0003899">
    <property type="term" value="F:DNA-directed RNA polymerase activity"/>
    <property type="evidence" value="ECO:0007669"/>
    <property type="project" value="UniProtKB-UniRule"/>
</dbReference>
<dbReference type="PANTHER" id="PTHR34476">
    <property type="entry name" value="DNA-DIRECTED RNA POLYMERASE SUBUNIT OMEGA"/>
    <property type="match status" value="1"/>
</dbReference>
<dbReference type="OrthoDB" id="9815459at2"/>
<comment type="similarity">
    <text evidence="1 10">Belongs to the RNA polymerase subunit omega family.</text>
</comment>
<keyword evidence="6 10" id="KW-0548">Nucleotidyltransferase</keyword>
<evidence type="ECO:0000256" key="2">
    <source>
        <dbReference type="ARBA" id="ARBA00012418"/>
    </source>
</evidence>
<evidence type="ECO:0000256" key="5">
    <source>
        <dbReference type="ARBA" id="ARBA00022679"/>
    </source>
</evidence>